<accession>A0AAP9HEE8</accession>
<dbReference type="RefSeq" id="WP_004632318.1">
    <property type="nucleotide sequence ID" value="NZ_CP046314.1"/>
</dbReference>
<keyword evidence="2" id="KW-1185">Reference proteome</keyword>
<dbReference type="PANTHER" id="PTHR34822">
    <property type="entry name" value="GRPB DOMAIN PROTEIN (AFU_ORTHOLOGUE AFUA_1G01530)"/>
    <property type="match status" value="1"/>
</dbReference>
<dbReference type="InterPro" id="IPR043519">
    <property type="entry name" value="NT_sf"/>
</dbReference>
<dbReference type="AlphaFoldDB" id="A0AAP9HEE8"/>
<evidence type="ECO:0008006" key="3">
    <source>
        <dbReference type="Google" id="ProtNLM"/>
    </source>
</evidence>
<reference evidence="1 2" key="1">
    <citation type="submission" date="2019-11" db="EMBL/GenBank/DDBJ databases">
        <title>FDA dAtabase for Regulatory Grade micrObial Sequences (FDA-ARGOS): Supporting development and validation of Infectious Disease Dx tests.</title>
        <authorList>
            <person name="Turner S."/>
            <person name="Byrd R."/>
            <person name="Tallon L."/>
            <person name="Sadzewicz L."/>
            <person name="Vavikolanu K."/>
            <person name="Mehta A."/>
            <person name="Aluvathingal J."/>
            <person name="Nadendla S."/>
            <person name="Myers T."/>
            <person name="Yan Y."/>
            <person name="Sichtig H."/>
        </authorList>
    </citation>
    <scope>NUCLEOTIDE SEQUENCE [LARGE SCALE GENOMIC DNA]</scope>
    <source>
        <strain evidence="1 2">FDAARGOS_741</strain>
    </source>
</reference>
<evidence type="ECO:0000313" key="2">
    <source>
        <dbReference type="Proteomes" id="UP000425411"/>
    </source>
</evidence>
<dbReference type="Proteomes" id="UP000425411">
    <property type="component" value="Chromosome"/>
</dbReference>
<evidence type="ECO:0000313" key="1">
    <source>
        <dbReference type="EMBL" id="QGS09636.1"/>
    </source>
</evidence>
<dbReference type="InterPro" id="IPR007344">
    <property type="entry name" value="GrpB/CoaE"/>
</dbReference>
<dbReference type="Gene3D" id="3.30.460.10">
    <property type="entry name" value="Beta Polymerase, domain 2"/>
    <property type="match status" value="1"/>
</dbReference>
<dbReference type="SUPFAM" id="SSF81301">
    <property type="entry name" value="Nucleotidyltransferase"/>
    <property type="match status" value="1"/>
</dbReference>
<sequence>MNKRTVSIEEIIENKKYIKIFDDEIKKIREIPKMPKCEFIHIGATSTTNVIGEKIVDILVVVENLHEITTFDEKRLNNISYHRIAHNGIKGVIKYARLTDYFSMSYDVILYVVQRGTEIHNDFLKLKKVFEKEELKAEYNEFKLINKEYTFKDYSNKKLEFINKMLKKVEIDD</sequence>
<dbReference type="Pfam" id="PF04229">
    <property type="entry name" value="GrpB"/>
    <property type="match status" value="1"/>
</dbReference>
<proteinExistence type="predicted"/>
<name>A0AAP9HEE8_9BACL</name>
<organism evidence="1 2">
    <name type="scientific">Gemella morbillorum</name>
    <dbReference type="NCBI Taxonomy" id="29391"/>
    <lineage>
        <taxon>Bacteria</taxon>
        <taxon>Bacillati</taxon>
        <taxon>Bacillota</taxon>
        <taxon>Bacilli</taxon>
        <taxon>Bacillales</taxon>
        <taxon>Gemellaceae</taxon>
        <taxon>Gemella</taxon>
    </lineage>
</organism>
<dbReference type="EMBL" id="CP046314">
    <property type="protein sequence ID" value="QGS09636.1"/>
    <property type="molecule type" value="Genomic_DNA"/>
</dbReference>
<gene>
    <name evidence="1" type="ORF">FOC49_06950</name>
</gene>
<dbReference type="PANTHER" id="PTHR34822:SF1">
    <property type="entry name" value="GRPB FAMILY PROTEIN"/>
    <property type="match status" value="1"/>
</dbReference>
<protein>
    <recommendedName>
        <fullName evidence="3">GrpB family protein</fullName>
    </recommendedName>
</protein>